<evidence type="ECO:0008006" key="4">
    <source>
        <dbReference type="Google" id="ProtNLM"/>
    </source>
</evidence>
<dbReference type="SUPFAM" id="SSF53056">
    <property type="entry name" value="beta-carbonic anhydrase, cab"/>
    <property type="match status" value="1"/>
</dbReference>
<evidence type="ECO:0000313" key="2">
    <source>
        <dbReference type="EMBL" id="MFD2044700.1"/>
    </source>
</evidence>
<proteinExistence type="inferred from homology"/>
<dbReference type="PANTHER" id="PTHR43175">
    <property type="entry name" value="CARBONIC ANHYDRASE"/>
    <property type="match status" value="1"/>
</dbReference>
<keyword evidence="3" id="KW-1185">Reference proteome</keyword>
<dbReference type="RefSeq" id="WP_377559029.1">
    <property type="nucleotide sequence ID" value="NZ_JBHUHQ010000015.1"/>
</dbReference>
<evidence type="ECO:0000313" key="3">
    <source>
        <dbReference type="Proteomes" id="UP001597383"/>
    </source>
</evidence>
<gene>
    <name evidence="2" type="ORF">ACFSJF_10515</name>
</gene>
<protein>
    <recommendedName>
        <fullName evidence="4">Carbonic anhydrase</fullName>
    </recommendedName>
</protein>
<comment type="similarity">
    <text evidence="1">Belongs to the beta-class carbonic anhydrase family.</text>
</comment>
<dbReference type="InterPro" id="IPR036874">
    <property type="entry name" value="Carbonic_anhydrase_sf"/>
</dbReference>
<accession>A0ABW4W333</accession>
<reference evidence="3" key="1">
    <citation type="journal article" date="2019" name="Int. J. Syst. Evol. Microbiol.">
        <title>The Global Catalogue of Microorganisms (GCM) 10K type strain sequencing project: providing services to taxonomists for standard genome sequencing and annotation.</title>
        <authorList>
            <consortium name="The Broad Institute Genomics Platform"/>
            <consortium name="The Broad Institute Genome Sequencing Center for Infectious Disease"/>
            <person name="Wu L."/>
            <person name="Ma J."/>
        </authorList>
    </citation>
    <scope>NUCLEOTIDE SEQUENCE [LARGE SCALE GENOMIC DNA]</scope>
    <source>
        <strain evidence="3">R28</strain>
    </source>
</reference>
<name>A0ABW4W333_9BACI</name>
<dbReference type="Gene3D" id="3.40.1050.10">
    <property type="entry name" value="Carbonic anhydrase"/>
    <property type="match status" value="1"/>
</dbReference>
<sequence>MSDKKILIVTGMENKVEQLFRKDFNLHPKDMLVLKRFEPTITNTSCDLMRDIIFAVHQEEVKEIVIVDTKSNQEKLEAMKLLLAKQHENQGFSKKIEQFINENTSNTDNSDTIVQRIQKSVKIILDHPLIPSHVHVKGIYVNKDEDVKEIVEI</sequence>
<dbReference type="Proteomes" id="UP001597383">
    <property type="component" value="Unassembled WGS sequence"/>
</dbReference>
<comment type="caution">
    <text evidence="2">The sequence shown here is derived from an EMBL/GenBank/DDBJ whole genome shotgun (WGS) entry which is preliminary data.</text>
</comment>
<dbReference type="PANTHER" id="PTHR43175:SF1">
    <property type="entry name" value="CARBONIC ANHYDRASE-LIKE PROTEIN YBCF-RELATED"/>
    <property type="match status" value="1"/>
</dbReference>
<dbReference type="InterPro" id="IPR001765">
    <property type="entry name" value="Carbonic_anhydrase"/>
</dbReference>
<dbReference type="EMBL" id="JBHUHQ010000015">
    <property type="protein sequence ID" value="MFD2044700.1"/>
    <property type="molecule type" value="Genomic_DNA"/>
</dbReference>
<organism evidence="2 3">
    <name type="scientific">Ornithinibacillus salinisoli</name>
    <dbReference type="NCBI Taxonomy" id="1848459"/>
    <lineage>
        <taxon>Bacteria</taxon>
        <taxon>Bacillati</taxon>
        <taxon>Bacillota</taxon>
        <taxon>Bacilli</taxon>
        <taxon>Bacillales</taxon>
        <taxon>Bacillaceae</taxon>
        <taxon>Ornithinibacillus</taxon>
    </lineage>
</organism>
<evidence type="ECO:0000256" key="1">
    <source>
        <dbReference type="ARBA" id="ARBA00006217"/>
    </source>
</evidence>